<evidence type="ECO:0000313" key="9">
    <source>
        <dbReference type="EMBL" id="CAK1539979.1"/>
    </source>
</evidence>
<keyword evidence="10" id="KW-1185">Reference proteome</keyword>
<dbReference type="InterPro" id="IPR029058">
    <property type="entry name" value="AB_hydrolase_fold"/>
</dbReference>
<feature type="domain" description="Carboxylesterase type B" evidence="8">
    <location>
        <begin position="17"/>
        <end position="442"/>
    </location>
</feature>
<keyword evidence="3 6" id="KW-0378">Hydrolase</keyword>
<evidence type="ECO:0000313" key="10">
    <source>
        <dbReference type="Proteomes" id="UP001497472"/>
    </source>
</evidence>
<keyword evidence="4" id="KW-1015">Disulfide bond</keyword>
<dbReference type="PROSITE" id="PS00122">
    <property type="entry name" value="CARBOXYLESTERASE_B_1"/>
    <property type="match status" value="1"/>
</dbReference>
<dbReference type="InterPro" id="IPR002018">
    <property type="entry name" value="CarbesteraseB"/>
</dbReference>
<dbReference type="GO" id="GO:0052689">
    <property type="term" value="F:carboxylic ester hydrolase activity"/>
    <property type="evidence" value="ECO:0007669"/>
    <property type="project" value="UniProtKB-KW"/>
</dbReference>
<protein>
    <recommendedName>
        <fullName evidence="6">Carboxylic ester hydrolase</fullName>
        <ecNumber evidence="6">3.1.1.-</ecNumber>
    </recommendedName>
</protein>
<proteinExistence type="inferred from homology"/>
<dbReference type="InterPro" id="IPR019826">
    <property type="entry name" value="Carboxylesterase_B_AS"/>
</dbReference>
<keyword evidence="7" id="KW-0732">Signal</keyword>
<evidence type="ECO:0000256" key="3">
    <source>
        <dbReference type="ARBA" id="ARBA00022801"/>
    </source>
</evidence>
<evidence type="ECO:0000256" key="4">
    <source>
        <dbReference type="ARBA" id="ARBA00023157"/>
    </source>
</evidence>
<dbReference type="AlphaFoldDB" id="A0AAV1IS97"/>
<evidence type="ECO:0000256" key="2">
    <source>
        <dbReference type="ARBA" id="ARBA00022487"/>
    </source>
</evidence>
<dbReference type="InterPro" id="IPR051093">
    <property type="entry name" value="Neuroligin/BSAL"/>
</dbReference>
<dbReference type="Pfam" id="PF00135">
    <property type="entry name" value="COesterase"/>
    <property type="match status" value="1"/>
</dbReference>
<dbReference type="EMBL" id="CAVLEF010000001">
    <property type="protein sequence ID" value="CAK1539979.1"/>
    <property type="molecule type" value="Genomic_DNA"/>
</dbReference>
<gene>
    <name evidence="9" type="ORF">LNINA_LOCUS72</name>
</gene>
<accession>A0AAV1IS97</accession>
<dbReference type="Proteomes" id="UP001497472">
    <property type="component" value="Unassembled WGS sequence"/>
</dbReference>
<reference evidence="9 10" key="1">
    <citation type="submission" date="2023-11" db="EMBL/GenBank/DDBJ databases">
        <authorList>
            <person name="Okamura Y."/>
        </authorList>
    </citation>
    <scope>NUCLEOTIDE SEQUENCE [LARGE SCALE GENOMIC DNA]</scope>
</reference>
<name>A0AAV1IS97_9NEOP</name>
<keyword evidence="5" id="KW-0325">Glycoprotein</keyword>
<comment type="caution">
    <text evidence="9">The sequence shown here is derived from an EMBL/GenBank/DDBJ whole genome shotgun (WGS) entry which is preliminary data.</text>
</comment>
<feature type="signal peptide" evidence="7">
    <location>
        <begin position="1"/>
        <end position="15"/>
    </location>
</feature>
<sequence>MLIIFLFYSVNVVFSQDPVANLIQGRVVGIKVFQESSLTPIEIYFGIPYAAPPTGRLRFSPPERHSGWKRTYFAHRVAPSCPQHNQTENDSSENCLYLNIWTSRRVDGRPQPVIVILYSESWTGGALNLPCQELASEGVVVVTVSYRLHFLSFFTLKSAKARGNLALLDQYLALLWVHENISAFGGDPSSVTLLGHSAGADSVLHHIISPRATGLFHKAIIMSPHNTWQGISGDKTVTADEIARVSREVAQSVGCLNYTSRDEDVLYCMQNKPLKDFTISFTNKTLEKYMQPISDDFLPESIQYLPLSIVKVLKNPTNFYVPIDIMLGTTDLDSVKPLDSRFKSLITKSYKQIYDFSLEKIIPDILHALSLNNPETLQTLVNAVVWEYWDPERDALTSYKAVTSLAAMDTAVNSAVGSYYLAEKLSNHVSKTFVYRYSQPTKVDLQGNRLNFTGE</sequence>
<evidence type="ECO:0000256" key="1">
    <source>
        <dbReference type="ARBA" id="ARBA00005964"/>
    </source>
</evidence>
<comment type="similarity">
    <text evidence="1 6">Belongs to the type-B carboxylesterase/lipase family.</text>
</comment>
<evidence type="ECO:0000256" key="5">
    <source>
        <dbReference type="ARBA" id="ARBA00023180"/>
    </source>
</evidence>
<evidence type="ECO:0000256" key="7">
    <source>
        <dbReference type="SAM" id="SignalP"/>
    </source>
</evidence>
<evidence type="ECO:0000259" key="8">
    <source>
        <dbReference type="Pfam" id="PF00135"/>
    </source>
</evidence>
<dbReference type="SUPFAM" id="SSF53474">
    <property type="entry name" value="alpha/beta-Hydrolases"/>
    <property type="match status" value="1"/>
</dbReference>
<organism evidence="9 10">
    <name type="scientific">Leptosia nina</name>
    <dbReference type="NCBI Taxonomy" id="320188"/>
    <lineage>
        <taxon>Eukaryota</taxon>
        <taxon>Metazoa</taxon>
        <taxon>Ecdysozoa</taxon>
        <taxon>Arthropoda</taxon>
        <taxon>Hexapoda</taxon>
        <taxon>Insecta</taxon>
        <taxon>Pterygota</taxon>
        <taxon>Neoptera</taxon>
        <taxon>Endopterygota</taxon>
        <taxon>Lepidoptera</taxon>
        <taxon>Glossata</taxon>
        <taxon>Ditrysia</taxon>
        <taxon>Papilionoidea</taxon>
        <taxon>Pieridae</taxon>
        <taxon>Pierinae</taxon>
        <taxon>Leptosia</taxon>
    </lineage>
</organism>
<dbReference type="Gene3D" id="3.40.50.1820">
    <property type="entry name" value="alpha/beta hydrolase"/>
    <property type="match status" value="1"/>
</dbReference>
<dbReference type="EC" id="3.1.1.-" evidence="6"/>
<keyword evidence="2" id="KW-0719">Serine esterase</keyword>
<dbReference type="PANTHER" id="PTHR43903">
    <property type="entry name" value="NEUROLIGIN"/>
    <property type="match status" value="1"/>
</dbReference>
<evidence type="ECO:0000256" key="6">
    <source>
        <dbReference type="RuleBase" id="RU361235"/>
    </source>
</evidence>
<feature type="chain" id="PRO_5043314834" description="Carboxylic ester hydrolase" evidence="7">
    <location>
        <begin position="16"/>
        <end position="455"/>
    </location>
</feature>